<evidence type="ECO:0000313" key="5">
    <source>
        <dbReference type="EMBL" id="UXX79419.1"/>
    </source>
</evidence>
<dbReference type="PANTHER" id="PTHR43280">
    <property type="entry name" value="ARAC-FAMILY TRANSCRIPTIONAL REGULATOR"/>
    <property type="match status" value="1"/>
</dbReference>
<evidence type="ECO:0000256" key="3">
    <source>
        <dbReference type="ARBA" id="ARBA00023163"/>
    </source>
</evidence>
<dbReference type="Pfam" id="PF02311">
    <property type="entry name" value="AraC_binding"/>
    <property type="match status" value="1"/>
</dbReference>
<dbReference type="PANTHER" id="PTHR43280:SF32">
    <property type="entry name" value="TRANSCRIPTIONAL REGULATORY PROTEIN"/>
    <property type="match status" value="1"/>
</dbReference>
<name>A0ABY6D0H5_9BACT</name>
<accession>A0ABY6D0H5</accession>
<keyword evidence="6" id="KW-1185">Reference proteome</keyword>
<dbReference type="InterPro" id="IPR037923">
    <property type="entry name" value="HTH-like"/>
</dbReference>
<reference evidence="5" key="1">
    <citation type="submission" date="2022-10" db="EMBL/GenBank/DDBJ databases">
        <title>Comparative genomics and taxonomic characterization of three novel marine species of genus Reichenbachiella exhibiting antioxidant and polysaccharide degradation activities.</title>
        <authorList>
            <person name="Muhammad N."/>
            <person name="Lee Y.-J."/>
            <person name="Ko J."/>
            <person name="Kim S.-G."/>
        </authorList>
    </citation>
    <scope>NUCLEOTIDE SEQUENCE</scope>
    <source>
        <strain evidence="5">Wsw4-B4</strain>
    </source>
</reference>
<dbReference type="SUPFAM" id="SSF51215">
    <property type="entry name" value="Regulatory protein AraC"/>
    <property type="match status" value="1"/>
</dbReference>
<keyword evidence="1" id="KW-0805">Transcription regulation</keyword>
<dbReference type="InterPro" id="IPR020449">
    <property type="entry name" value="Tscrpt_reg_AraC-type_HTH"/>
</dbReference>
<dbReference type="Pfam" id="PF12833">
    <property type="entry name" value="HTH_18"/>
    <property type="match status" value="1"/>
</dbReference>
<dbReference type="Proteomes" id="UP001062165">
    <property type="component" value="Chromosome"/>
</dbReference>
<protein>
    <submittedName>
        <fullName evidence="5">AraC family transcriptional regulator</fullName>
    </submittedName>
</protein>
<feature type="domain" description="HTH araC/xylS-type" evidence="4">
    <location>
        <begin position="188"/>
        <end position="286"/>
    </location>
</feature>
<dbReference type="PROSITE" id="PS01124">
    <property type="entry name" value="HTH_ARAC_FAMILY_2"/>
    <property type="match status" value="1"/>
</dbReference>
<dbReference type="EMBL" id="CP106735">
    <property type="protein sequence ID" value="UXX79419.1"/>
    <property type="molecule type" value="Genomic_DNA"/>
</dbReference>
<dbReference type="PRINTS" id="PR00032">
    <property type="entry name" value="HTHARAC"/>
</dbReference>
<evidence type="ECO:0000259" key="4">
    <source>
        <dbReference type="PROSITE" id="PS01124"/>
    </source>
</evidence>
<evidence type="ECO:0000256" key="1">
    <source>
        <dbReference type="ARBA" id="ARBA00023015"/>
    </source>
</evidence>
<dbReference type="RefSeq" id="WP_263051162.1">
    <property type="nucleotide sequence ID" value="NZ_CP106735.1"/>
</dbReference>
<keyword evidence="3" id="KW-0804">Transcription</keyword>
<sequence length="287" mass="33775">MKGIPVYSIEKFKADGEKPYQVEVFDANRHFEVEYPHCHDFFEVLFLTRGSGVHIIDNNRYEIQPPCIFFLSPGQAHKLELSEDVTGYIFLFTGEFYLLDKSNQNKLLEYPFFFNVKQDNPPLLIKNTSDQVFLESLFKKGCEEMTNTDKGTQELSHALLELILCSCERLYPPEHLEGVKQKGHVLVKRFREMIEEKYHQNLSIKDYAESLNVSENHLTHLVKERTSKTSKELIREKQIIEIKRLLKYSELSITQIADHLSFKDQSYFTKFFKKSEGITPLDYRENR</sequence>
<dbReference type="Gene3D" id="2.60.120.10">
    <property type="entry name" value="Jelly Rolls"/>
    <property type="match status" value="1"/>
</dbReference>
<gene>
    <name evidence="5" type="ORF">N7E81_18870</name>
</gene>
<dbReference type="Gene3D" id="1.10.10.60">
    <property type="entry name" value="Homeodomain-like"/>
    <property type="match status" value="1"/>
</dbReference>
<organism evidence="5 6">
    <name type="scientific">Reichenbachiella carrageenanivorans</name>
    <dbReference type="NCBI Taxonomy" id="2979869"/>
    <lineage>
        <taxon>Bacteria</taxon>
        <taxon>Pseudomonadati</taxon>
        <taxon>Bacteroidota</taxon>
        <taxon>Cytophagia</taxon>
        <taxon>Cytophagales</taxon>
        <taxon>Reichenbachiellaceae</taxon>
        <taxon>Reichenbachiella</taxon>
    </lineage>
</organism>
<proteinExistence type="predicted"/>
<evidence type="ECO:0000313" key="6">
    <source>
        <dbReference type="Proteomes" id="UP001062165"/>
    </source>
</evidence>
<dbReference type="SMART" id="SM00342">
    <property type="entry name" value="HTH_ARAC"/>
    <property type="match status" value="1"/>
</dbReference>
<dbReference type="InterPro" id="IPR014710">
    <property type="entry name" value="RmlC-like_jellyroll"/>
</dbReference>
<dbReference type="SUPFAM" id="SSF46689">
    <property type="entry name" value="Homeodomain-like"/>
    <property type="match status" value="1"/>
</dbReference>
<dbReference type="InterPro" id="IPR018060">
    <property type="entry name" value="HTH_AraC"/>
</dbReference>
<evidence type="ECO:0000256" key="2">
    <source>
        <dbReference type="ARBA" id="ARBA00023125"/>
    </source>
</evidence>
<dbReference type="InterPro" id="IPR009057">
    <property type="entry name" value="Homeodomain-like_sf"/>
</dbReference>
<dbReference type="InterPro" id="IPR003313">
    <property type="entry name" value="AraC-bd"/>
</dbReference>
<keyword evidence="2" id="KW-0238">DNA-binding</keyword>